<dbReference type="InterPro" id="IPR039430">
    <property type="entry name" value="Thymidylate_kin-like_dom"/>
</dbReference>
<dbReference type="PANTHER" id="PTHR10344:SF1">
    <property type="entry name" value="THYMIDYLATE KINASE"/>
    <property type="match status" value="1"/>
</dbReference>
<reference evidence="9" key="1">
    <citation type="submission" date="2018-05" db="EMBL/GenBank/DDBJ databases">
        <authorList>
            <person name="Lanie J.A."/>
            <person name="Ng W.-L."/>
            <person name="Kazmierczak K.M."/>
            <person name="Andrzejewski T.M."/>
            <person name="Davidsen T.M."/>
            <person name="Wayne K.J."/>
            <person name="Tettelin H."/>
            <person name="Glass J.I."/>
            <person name="Rusch D."/>
            <person name="Podicherti R."/>
            <person name="Tsui H.-C.T."/>
            <person name="Winkler M.E."/>
        </authorList>
    </citation>
    <scope>NUCLEOTIDE SEQUENCE</scope>
</reference>
<dbReference type="GO" id="GO:0004798">
    <property type="term" value="F:dTMP kinase activity"/>
    <property type="evidence" value="ECO:0007669"/>
    <property type="project" value="UniProtKB-EC"/>
</dbReference>
<keyword evidence="6" id="KW-0418">Kinase</keyword>
<dbReference type="GO" id="GO:0006235">
    <property type="term" value="P:dTTP biosynthetic process"/>
    <property type="evidence" value="ECO:0007669"/>
    <property type="project" value="TreeGrafter"/>
</dbReference>
<evidence type="ECO:0000256" key="5">
    <source>
        <dbReference type="ARBA" id="ARBA00022741"/>
    </source>
</evidence>
<dbReference type="SUPFAM" id="SSF52540">
    <property type="entry name" value="P-loop containing nucleoside triphosphate hydrolases"/>
    <property type="match status" value="1"/>
</dbReference>
<dbReference type="EMBL" id="UINC01000323">
    <property type="protein sequence ID" value="SUZ53287.1"/>
    <property type="molecule type" value="Genomic_DNA"/>
</dbReference>
<dbReference type="GO" id="GO:0005524">
    <property type="term" value="F:ATP binding"/>
    <property type="evidence" value="ECO:0007669"/>
    <property type="project" value="UniProtKB-KW"/>
</dbReference>
<comment type="similarity">
    <text evidence="1">Belongs to the thymidylate kinase family.</text>
</comment>
<keyword evidence="4" id="KW-0545">Nucleotide biosynthesis</keyword>
<dbReference type="CDD" id="cd01672">
    <property type="entry name" value="TMPK"/>
    <property type="match status" value="1"/>
</dbReference>
<dbReference type="InterPro" id="IPR018094">
    <property type="entry name" value="Thymidylate_kinase"/>
</dbReference>
<dbReference type="GO" id="GO:0006233">
    <property type="term" value="P:dTDP biosynthetic process"/>
    <property type="evidence" value="ECO:0007669"/>
    <property type="project" value="InterPro"/>
</dbReference>
<proteinExistence type="inferred from homology"/>
<evidence type="ECO:0000259" key="8">
    <source>
        <dbReference type="Pfam" id="PF02223"/>
    </source>
</evidence>
<organism evidence="9">
    <name type="scientific">marine metagenome</name>
    <dbReference type="NCBI Taxonomy" id="408172"/>
    <lineage>
        <taxon>unclassified sequences</taxon>
        <taxon>metagenomes</taxon>
        <taxon>ecological metagenomes</taxon>
    </lineage>
</organism>
<gene>
    <name evidence="9" type="ORF">METZ01_LOCUS6141</name>
</gene>
<dbReference type="NCBIfam" id="TIGR00041">
    <property type="entry name" value="DTMP_kinase"/>
    <property type="match status" value="1"/>
</dbReference>
<evidence type="ECO:0000256" key="2">
    <source>
        <dbReference type="ARBA" id="ARBA00012980"/>
    </source>
</evidence>
<evidence type="ECO:0000256" key="7">
    <source>
        <dbReference type="ARBA" id="ARBA00022840"/>
    </source>
</evidence>
<evidence type="ECO:0000256" key="4">
    <source>
        <dbReference type="ARBA" id="ARBA00022727"/>
    </source>
</evidence>
<dbReference type="EC" id="2.7.4.9" evidence="2"/>
<sequence>MAGVLIAFEGLDQSGKETQAQLLRDRLRQDGNKSRVVSFPDYGTSIGEEIARALQGERDYPSDVMQLLYVANRYERRSDLERWLTGGLVIICDRYVASSIAYGTAQDLDPAWLTDIQRFLPEPNLTVLLDIMPETAARRKAVGRDRYERDLALLGRVRKSYLEQLQETWVRVDGEQSKEDVAEEVFSSVALRLASLLSMGNSEVHAEDS</sequence>
<dbReference type="Gene3D" id="3.40.50.300">
    <property type="entry name" value="P-loop containing nucleotide triphosphate hydrolases"/>
    <property type="match status" value="1"/>
</dbReference>
<evidence type="ECO:0000313" key="9">
    <source>
        <dbReference type="EMBL" id="SUZ53287.1"/>
    </source>
</evidence>
<feature type="domain" description="Thymidylate kinase-like" evidence="8">
    <location>
        <begin position="8"/>
        <end position="185"/>
    </location>
</feature>
<keyword evidence="7" id="KW-0067">ATP-binding</keyword>
<dbReference type="GO" id="GO:0006227">
    <property type="term" value="P:dUDP biosynthetic process"/>
    <property type="evidence" value="ECO:0007669"/>
    <property type="project" value="TreeGrafter"/>
</dbReference>
<dbReference type="PANTHER" id="PTHR10344">
    <property type="entry name" value="THYMIDYLATE KINASE"/>
    <property type="match status" value="1"/>
</dbReference>
<name>A0A381NFI5_9ZZZZ</name>
<dbReference type="HAMAP" id="MF_00165">
    <property type="entry name" value="Thymidylate_kinase"/>
    <property type="match status" value="1"/>
</dbReference>
<dbReference type="Pfam" id="PF02223">
    <property type="entry name" value="Thymidylate_kin"/>
    <property type="match status" value="1"/>
</dbReference>
<dbReference type="GO" id="GO:0005737">
    <property type="term" value="C:cytoplasm"/>
    <property type="evidence" value="ECO:0007669"/>
    <property type="project" value="TreeGrafter"/>
</dbReference>
<dbReference type="AlphaFoldDB" id="A0A381NFI5"/>
<accession>A0A381NFI5</accession>
<keyword evidence="5" id="KW-0547">Nucleotide-binding</keyword>
<evidence type="ECO:0000256" key="3">
    <source>
        <dbReference type="ARBA" id="ARBA00022679"/>
    </source>
</evidence>
<keyword evidence="3" id="KW-0808">Transferase</keyword>
<dbReference type="InterPro" id="IPR027417">
    <property type="entry name" value="P-loop_NTPase"/>
</dbReference>
<protein>
    <recommendedName>
        <fullName evidence="2">dTMP kinase</fullName>
        <ecNumber evidence="2">2.7.4.9</ecNumber>
    </recommendedName>
</protein>
<evidence type="ECO:0000256" key="1">
    <source>
        <dbReference type="ARBA" id="ARBA00009776"/>
    </source>
</evidence>
<evidence type="ECO:0000256" key="6">
    <source>
        <dbReference type="ARBA" id="ARBA00022777"/>
    </source>
</evidence>